<dbReference type="Proteomes" id="UP000022272">
    <property type="component" value="Unassembled WGS sequence"/>
</dbReference>
<organism evidence="1 2">
    <name type="scientific">Bacteroides fragilis str. 2-F-2 #4</name>
    <dbReference type="NCBI Taxonomy" id="1339280"/>
    <lineage>
        <taxon>Bacteria</taxon>
        <taxon>Pseudomonadati</taxon>
        <taxon>Bacteroidota</taxon>
        <taxon>Bacteroidia</taxon>
        <taxon>Bacteroidales</taxon>
        <taxon>Bacteroidaceae</taxon>
        <taxon>Bacteroides</taxon>
    </lineage>
</organism>
<dbReference type="GO" id="GO:0016740">
    <property type="term" value="F:transferase activity"/>
    <property type="evidence" value="ECO:0007669"/>
    <property type="project" value="UniProtKB-KW"/>
</dbReference>
<evidence type="ECO:0000313" key="2">
    <source>
        <dbReference type="Proteomes" id="UP000022272"/>
    </source>
</evidence>
<dbReference type="PATRIC" id="fig|1339280.3.peg.3449"/>
<sequence length="336" mass="38387">MKIYLVCQTWSNTKNNHAGILYLCNQLAAINPDIQVIAMPEFKSIGRFFLYHIWHLYYAFYLYLSTKDGDCVILMEYLLSKSLDQSLIASFLKRTKPNVRIIALPHLVSKLIKKHFSEKEIVDRISKVDSVWVLGSSLKTFLCSLGVPNDKIRVIFHYVDTEYYKGEVCKVPNFRLRVVVMGNMQRDYDLLFEVISALPLIDFDVCAGVSKATENLTSLKNVTLHSYMSEDTLRGIMNKADVSLNIMKDTIGSNVIVTSMAMGLAMVVSDVGSIRDYVDESNGLFCLTSKDFIIALSRLEADRDMVKRMQLKSVSKAQGMNVSEFYRWFRTMVYES</sequence>
<name>A0A016A8E6_BACFG</name>
<accession>A0A016A8E6</accession>
<comment type="caution">
    <text evidence="1">The sequence shown here is derived from an EMBL/GenBank/DDBJ whole genome shotgun (WGS) entry which is preliminary data.</text>
</comment>
<dbReference type="AlphaFoldDB" id="A0A016A8E6"/>
<evidence type="ECO:0000313" key="1">
    <source>
        <dbReference type="EMBL" id="EXZ43374.1"/>
    </source>
</evidence>
<keyword evidence="1" id="KW-0808">Transferase</keyword>
<reference evidence="1 2" key="1">
    <citation type="submission" date="2014-02" db="EMBL/GenBank/DDBJ databases">
        <authorList>
            <person name="Sears C."/>
            <person name="Carroll K."/>
            <person name="Sack B.R."/>
            <person name="Qadri F."/>
            <person name="Myers L.L."/>
            <person name="Chung G.-T."/>
            <person name="Escheverria P."/>
            <person name="Fraser C.M."/>
            <person name="Sadzewicz L."/>
            <person name="Shefchek K.A."/>
            <person name="Tallon L."/>
            <person name="Das S.P."/>
            <person name="Daugherty S."/>
            <person name="Mongodin E.F."/>
        </authorList>
    </citation>
    <scope>NUCLEOTIDE SEQUENCE [LARGE SCALE GENOMIC DNA]</scope>
    <source>
        <strain evidence="1 2">2-F-2 #4</strain>
    </source>
</reference>
<protein>
    <submittedName>
        <fullName evidence="1">Glycosyl transferases group 1 family protein</fullName>
    </submittedName>
</protein>
<dbReference type="EMBL" id="JGDM01000080">
    <property type="protein sequence ID" value="EXZ43374.1"/>
    <property type="molecule type" value="Genomic_DNA"/>
</dbReference>
<proteinExistence type="predicted"/>
<dbReference type="RefSeq" id="WP_005797905.1">
    <property type="nucleotide sequence ID" value="NZ_JGDM01000080.1"/>
</dbReference>
<dbReference type="Pfam" id="PF13692">
    <property type="entry name" value="Glyco_trans_1_4"/>
    <property type="match status" value="1"/>
</dbReference>
<gene>
    <name evidence="1" type="ORF">M076_3602</name>
</gene>
<dbReference type="SUPFAM" id="SSF53756">
    <property type="entry name" value="UDP-Glycosyltransferase/glycogen phosphorylase"/>
    <property type="match status" value="1"/>
</dbReference>
<dbReference type="Gene3D" id="3.40.50.2000">
    <property type="entry name" value="Glycogen Phosphorylase B"/>
    <property type="match status" value="1"/>
</dbReference>